<dbReference type="Proteomes" id="UP000054662">
    <property type="component" value="Unassembled WGS sequence"/>
</dbReference>
<comment type="caution">
    <text evidence="3">The sequence shown here is derived from an EMBL/GenBank/DDBJ whole genome shotgun (WGS) entry which is preliminary data.</text>
</comment>
<dbReference type="PROSITE" id="PS51186">
    <property type="entry name" value="GNAT"/>
    <property type="match status" value="1"/>
</dbReference>
<dbReference type="RefSeq" id="WP_058491815.1">
    <property type="nucleotide sequence ID" value="NZ_CBCRUR010000002.1"/>
</dbReference>
<dbReference type="EMBL" id="LNZC01000002">
    <property type="protein sequence ID" value="KTD81843.1"/>
    <property type="molecule type" value="Genomic_DNA"/>
</dbReference>
<evidence type="ECO:0000256" key="1">
    <source>
        <dbReference type="SAM" id="Phobius"/>
    </source>
</evidence>
<reference evidence="3 4" key="1">
    <citation type="submission" date="2015-11" db="EMBL/GenBank/DDBJ databases">
        <title>Genomic analysis of 38 Legionella species identifies large and diverse effector repertoires.</title>
        <authorList>
            <person name="Burstein D."/>
            <person name="Amaro F."/>
            <person name="Zusman T."/>
            <person name="Lifshitz Z."/>
            <person name="Cohen O."/>
            <person name="Gilbert J.A."/>
            <person name="Pupko T."/>
            <person name="Shuman H.A."/>
            <person name="Segal G."/>
        </authorList>
    </citation>
    <scope>NUCLEOTIDE SEQUENCE [LARGE SCALE GENOMIC DNA]</scope>
    <source>
        <strain evidence="3 4">ATCC 49508</strain>
    </source>
</reference>
<feature type="domain" description="N-acetyltransferase" evidence="2">
    <location>
        <begin position="1"/>
        <end position="139"/>
    </location>
</feature>
<dbReference type="STRING" id="45076.Lwor_0146"/>
<keyword evidence="1" id="KW-1133">Transmembrane helix</keyword>
<dbReference type="CDD" id="cd04301">
    <property type="entry name" value="NAT_SF"/>
    <property type="match status" value="1"/>
</dbReference>
<evidence type="ECO:0000313" key="3">
    <source>
        <dbReference type="EMBL" id="KTD81843.1"/>
    </source>
</evidence>
<dbReference type="OrthoDB" id="9787920at2"/>
<sequence>MSFDIVISSEEETQFVDDEIVAFNKSHAPFTQDNDFVSLNFHIKNESLVVAGINSLIYCWGMLYIDVLFVKESHRGQQLGSLLLSKVEAEAKSMGASLSHLDTFDWQAKDFYLKQGYEVFGILEGCPERHKRYYLKKVL</sequence>
<dbReference type="InterPro" id="IPR000182">
    <property type="entry name" value="GNAT_dom"/>
</dbReference>
<proteinExistence type="predicted"/>
<dbReference type="InterPro" id="IPR016181">
    <property type="entry name" value="Acyl_CoA_acyltransferase"/>
</dbReference>
<dbReference type="Gene3D" id="3.40.630.30">
    <property type="match status" value="1"/>
</dbReference>
<evidence type="ECO:0000259" key="2">
    <source>
        <dbReference type="PROSITE" id="PS51186"/>
    </source>
</evidence>
<keyword evidence="3" id="KW-0808">Transferase</keyword>
<dbReference type="SUPFAM" id="SSF55729">
    <property type="entry name" value="Acyl-CoA N-acyltransferases (Nat)"/>
    <property type="match status" value="1"/>
</dbReference>
<dbReference type="PATRIC" id="fig|45076.6.peg.155"/>
<dbReference type="GO" id="GO:0016747">
    <property type="term" value="F:acyltransferase activity, transferring groups other than amino-acyl groups"/>
    <property type="evidence" value="ECO:0007669"/>
    <property type="project" value="InterPro"/>
</dbReference>
<keyword evidence="4" id="KW-1185">Reference proteome</keyword>
<keyword evidence="1" id="KW-0812">Transmembrane</keyword>
<evidence type="ECO:0000313" key="4">
    <source>
        <dbReference type="Proteomes" id="UP000054662"/>
    </source>
</evidence>
<feature type="transmembrane region" description="Helical" evidence="1">
    <location>
        <begin position="48"/>
        <end position="69"/>
    </location>
</feature>
<accession>A0A0W1AKZ4</accession>
<organism evidence="3 4">
    <name type="scientific">Legionella worsleiensis</name>
    <dbReference type="NCBI Taxonomy" id="45076"/>
    <lineage>
        <taxon>Bacteria</taxon>
        <taxon>Pseudomonadati</taxon>
        <taxon>Pseudomonadota</taxon>
        <taxon>Gammaproteobacteria</taxon>
        <taxon>Legionellales</taxon>
        <taxon>Legionellaceae</taxon>
        <taxon>Legionella</taxon>
    </lineage>
</organism>
<gene>
    <name evidence="3" type="ORF">Lwor_0146</name>
</gene>
<dbReference type="Pfam" id="PF13508">
    <property type="entry name" value="Acetyltransf_7"/>
    <property type="match status" value="1"/>
</dbReference>
<dbReference type="AlphaFoldDB" id="A0A0W1AKZ4"/>
<protein>
    <submittedName>
        <fullName evidence="3">GNAT family acetyltransferase</fullName>
    </submittedName>
</protein>
<name>A0A0W1AKZ4_9GAMM</name>
<keyword evidence="1" id="KW-0472">Membrane</keyword>